<name>A0A0D7AIX9_9AGAR</name>
<protein>
    <recommendedName>
        <fullName evidence="4">F-box domain-containing protein</fullName>
    </recommendedName>
</protein>
<organism evidence="2 3">
    <name type="scientific">Fistulina hepatica ATCC 64428</name>
    <dbReference type="NCBI Taxonomy" id="1128425"/>
    <lineage>
        <taxon>Eukaryota</taxon>
        <taxon>Fungi</taxon>
        <taxon>Dikarya</taxon>
        <taxon>Basidiomycota</taxon>
        <taxon>Agaricomycotina</taxon>
        <taxon>Agaricomycetes</taxon>
        <taxon>Agaricomycetidae</taxon>
        <taxon>Agaricales</taxon>
        <taxon>Fistulinaceae</taxon>
        <taxon>Fistulina</taxon>
    </lineage>
</organism>
<sequence length="269" mass="31360">MASVLEFERASATLSDTANMVFKLRNPVATQKLQDDITVLRKQSTTFYDSEISRLMDMVQYLQASQIRTRNMLDHAQYARSPIARLLIENLSLIFLFVNNNPPKLVLGEMTRNHKAAHADVAGLRHVCREWKHIVASIPELHHIVVNIDPYWSPPRTNFWLNAHFIESTDDTPIDWVIHPWEFHDGFHDTYSSKRCECEWTNNWNSDMVFRNEGVYEQMFPAVDNVALKKYMFVNNTITKTNNDSETEPECRQSGYQQMKEEYSGLQAK</sequence>
<evidence type="ECO:0000313" key="3">
    <source>
        <dbReference type="Proteomes" id="UP000054144"/>
    </source>
</evidence>
<dbReference type="OrthoDB" id="3051796at2759"/>
<reference evidence="2 3" key="1">
    <citation type="journal article" date="2015" name="Fungal Genet. Biol.">
        <title>Evolution of novel wood decay mechanisms in Agaricales revealed by the genome sequences of Fistulina hepatica and Cylindrobasidium torrendii.</title>
        <authorList>
            <person name="Floudas D."/>
            <person name="Held B.W."/>
            <person name="Riley R."/>
            <person name="Nagy L.G."/>
            <person name="Koehler G."/>
            <person name="Ransdell A.S."/>
            <person name="Younus H."/>
            <person name="Chow J."/>
            <person name="Chiniquy J."/>
            <person name="Lipzen A."/>
            <person name="Tritt A."/>
            <person name="Sun H."/>
            <person name="Haridas S."/>
            <person name="LaButti K."/>
            <person name="Ohm R.A."/>
            <person name="Kues U."/>
            <person name="Blanchette R.A."/>
            <person name="Grigoriev I.V."/>
            <person name="Minto R.E."/>
            <person name="Hibbett D.S."/>
        </authorList>
    </citation>
    <scope>NUCLEOTIDE SEQUENCE [LARGE SCALE GENOMIC DNA]</scope>
    <source>
        <strain evidence="2 3">ATCC 64428</strain>
    </source>
</reference>
<proteinExistence type="predicted"/>
<gene>
    <name evidence="2" type="ORF">FISHEDRAFT_56481</name>
</gene>
<dbReference type="Proteomes" id="UP000054144">
    <property type="component" value="Unassembled WGS sequence"/>
</dbReference>
<evidence type="ECO:0000313" key="2">
    <source>
        <dbReference type="EMBL" id="KIY51815.1"/>
    </source>
</evidence>
<accession>A0A0D7AIX9</accession>
<dbReference type="AlphaFoldDB" id="A0A0D7AIX9"/>
<evidence type="ECO:0000256" key="1">
    <source>
        <dbReference type="SAM" id="MobiDB-lite"/>
    </source>
</evidence>
<keyword evidence="3" id="KW-1185">Reference proteome</keyword>
<evidence type="ECO:0008006" key="4">
    <source>
        <dbReference type="Google" id="ProtNLM"/>
    </source>
</evidence>
<feature type="region of interest" description="Disordered" evidence="1">
    <location>
        <begin position="242"/>
        <end position="269"/>
    </location>
</feature>
<dbReference type="EMBL" id="KN881648">
    <property type="protein sequence ID" value="KIY51815.1"/>
    <property type="molecule type" value="Genomic_DNA"/>
</dbReference>